<name>A0A1M5Z1R3_9FIRM</name>
<sequence>MKTYAFTVEQARRFMLAKQGLSGAHKFSGRQGVLDFIRQAGCVQYDPIDICGKNAELVLFSRVAGFTKELLNALLYEDRALVDYFDKNMAIIAAEDWKYFARTRRHNAEHGHSRELVEAVAGPVKELIRKRGFVCSRDVAALNAASAGIDCAGKVDWSWNPAPLSRAALETLYFRGELVLHHKKGTMKYYTLASDALGAGILSAADPNETEADFIRWMIARRVGAVGLLWNRPSDAWLGIGGLTAEKRNSAFSRLLEEDRLIACRVDGLSAPLYLQGEDEPLAREILEGGGGHGRLELLAPLDNMLWDRKLIKALFDFDYKWEIYTPVSQRRFGYYVLPVLYGGAFAGRIELEADRKAARLLVKNFWPEPGFQQSKRFDRQLAAQLQRFARFNGCAQAVKA</sequence>
<gene>
    <name evidence="1" type="ORF">SAMN02745823_03108</name>
</gene>
<dbReference type="PANTHER" id="PTHR30528:SF0">
    <property type="entry name" value="CYTOPLASMIC PROTEIN"/>
    <property type="match status" value="1"/>
</dbReference>
<keyword evidence="2" id="KW-1185">Reference proteome</keyword>
<dbReference type="OrthoDB" id="9787207at2"/>
<dbReference type="InterPro" id="IPR009351">
    <property type="entry name" value="AlkZ-like"/>
</dbReference>
<evidence type="ECO:0000313" key="2">
    <source>
        <dbReference type="Proteomes" id="UP000183995"/>
    </source>
</evidence>
<reference evidence="1 2" key="1">
    <citation type="submission" date="2016-11" db="EMBL/GenBank/DDBJ databases">
        <authorList>
            <person name="Jaros S."/>
            <person name="Januszkiewicz K."/>
            <person name="Wedrychowicz H."/>
        </authorList>
    </citation>
    <scope>NUCLEOTIDE SEQUENCE [LARGE SCALE GENOMIC DNA]</scope>
    <source>
        <strain evidence="1 2">DSM 10068</strain>
    </source>
</reference>
<dbReference type="STRING" id="1123282.SAMN02745823_03108"/>
<organism evidence="1 2">
    <name type="scientific">Sporobacter termitidis DSM 10068</name>
    <dbReference type="NCBI Taxonomy" id="1123282"/>
    <lineage>
        <taxon>Bacteria</taxon>
        <taxon>Bacillati</taxon>
        <taxon>Bacillota</taxon>
        <taxon>Clostridia</taxon>
        <taxon>Eubacteriales</taxon>
        <taxon>Oscillospiraceae</taxon>
        <taxon>Sporobacter</taxon>
    </lineage>
</organism>
<dbReference type="AlphaFoldDB" id="A0A1M5Z1R3"/>
<protein>
    <recommendedName>
        <fullName evidence="3">Winged helix DNA-binding domain-containing protein</fullName>
    </recommendedName>
</protein>
<dbReference type="PANTHER" id="PTHR30528">
    <property type="entry name" value="CYTOPLASMIC PROTEIN"/>
    <property type="match status" value="1"/>
</dbReference>
<dbReference type="Pfam" id="PF06224">
    <property type="entry name" value="AlkZ-like"/>
    <property type="match status" value="1"/>
</dbReference>
<dbReference type="RefSeq" id="WP_073080869.1">
    <property type="nucleotide sequence ID" value="NZ_FQXV01000012.1"/>
</dbReference>
<evidence type="ECO:0000313" key="1">
    <source>
        <dbReference type="EMBL" id="SHI18160.1"/>
    </source>
</evidence>
<dbReference type="EMBL" id="FQXV01000012">
    <property type="protein sequence ID" value="SHI18160.1"/>
    <property type="molecule type" value="Genomic_DNA"/>
</dbReference>
<accession>A0A1M5Z1R3</accession>
<proteinExistence type="predicted"/>
<evidence type="ECO:0008006" key="3">
    <source>
        <dbReference type="Google" id="ProtNLM"/>
    </source>
</evidence>
<dbReference type="Proteomes" id="UP000183995">
    <property type="component" value="Unassembled WGS sequence"/>
</dbReference>